<dbReference type="EMBL" id="VJMH01003490">
    <property type="protein sequence ID" value="KAF0705777.1"/>
    <property type="molecule type" value="Genomic_DNA"/>
</dbReference>
<dbReference type="Proteomes" id="UP000332933">
    <property type="component" value="Unassembled WGS sequence"/>
</dbReference>
<feature type="domain" description="START" evidence="2">
    <location>
        <begin position="112"/>
        <end position="227"/>
    </location>
</feature>
<protein>
    <submittedName>
        <fullName evidence="4">Aste57867_6934 protein</fullName>
    </submittedName>
</protein>
<dbReference type="Pfam" id="PF01852">
    <property type="entry name" value="START"/>
    <property type="match status" value="1"/>
</dbReference>
<dbReference type="EMBL" id="CAADRA010003502">
    <property type="protein sequence ID" value="VFT83886.1"/>
    <property type="molecule type" value="Genomic_DNA"/>
</dbReference>
<accession>A0A485KGR8</accession>
<keyword evidence="5" id="KW-1185">Reference proteome</keyword>
<evidence type="ECO:0000256" key="1">
    <source>
        <dbReference type="SAM" id="MobiDB-lite"/>
    </source>
</evidence>
<dbReference type="InterPro" id="IPR013083">
    <property type="entry name" value="Znf_RING/FYVE/PHD"/>
</dbReference>
<name>A0A485KGR8_9STRA</name>
<proteinExistence type="predicted"/>
<dbReference type="InterPro" id="IPR002913">
    <property type="entry name" value="START_lipid-bd_dom"/>
</dbReference>
<dbReference type="PANTHER" id="PTHR13510:SF44">
    <property type="entry name" value="RABENOSYN-5"/>
    <property type="match status" value="1"/>
</dbReference>
<dbReference type="InterPro" id="IPR023393">
    <property type="entry name" value="START-like_dom_sf"/>
</dbReference>
<dbReference type="OrthoDB" id="660555at2759"/>
<dbReference type="Gene3D" id="3.30.40.10">
    <property type="entry name" value="Zinc/RING finger domain, C3HC4 (zinc finger)"/>
    <property type="match status" value="1"/>
</dbReference>
<gene>
    <name evidence="4" type="primary">Aste57867_6934</name>
    <name evidence="3" type="ORF">As57867_006912</name>
    <name evidence="4" type="ORF">ASTE57867_6934</name>
</gene>
<reference evidence="4 5" key="1">
    <citation type="submission" date="2019-03" db="EMBL/GenBank/DDBJ databases">
        <authorList>
            <person name="Gaulin E."/>
            <person name="Dumas B."/>
        </authorList>
    </citation>
    <scope>NUCLEOTIDE SEQUENCE [LARGE SCALE GENOMIC DNA]</scope>
    <source>
        <strain evidence="4">CBS 568.67</strain>
    </source>
</reference>
<dbReference type="GO" id="GO:0008289">
    <property type="term" value="F:lipid binding"/>
    <property type="evidence" value="ECO:0007669"/>
    <property type="project" value="InterPro"/>
</dbReference>
<reference evidence="3" key="2">
    <citation type="submission" date="2019-06" db="EMBL/GenBank/DDBJ databases">
        <title>Genomics analysis of Aphanomyces spp. identifies a new class of oomycete effector associated with host adaptation.</title>
        <authorList>
            <person name="Gaulin E."/>
        </authorList>
    </citation>
    <scope>NUCLEOTIDE SEQUENCE</scope>
    <source>
        <strain evidence="3">CBS 578.67</strain>
    </source>
</reference>
<feature type="region of interest" description="Disordered" evidence="1">
    <location>
        <begin position="380"/>
        <end position="476"/>
    </location>
</feature>
<dbReference type="AlphaFoldDB" id="A0A485KGR8"/>
<sequence>MHGVASAPLQAAGLPPKYAAELTKIAKRNTHVLLASSVPRSARSPVDWTPLHGNTPVDGVQMYAGVDPKRSKELPPLNIMCGVGYIHAPLDDVVHAFCTQETNPYFKRFVDDPVVIDTRTVYDMEKQGRRATSIQWLAIRSSTSFMQHRDFVVVQHQDEMPASDRKEPRTWVSCMHSVNLPMVPPFDNSYVRGGIYSSGFVLRETPQRGVTEAVFVLKVDFKGMAPRVFCSSTLKSWVACVGRIALYFQHHRGVGGRRHRRSVDDDVRLPRVHRNQEDRDEGCALCHEPFGVRAASIDFGVGPPLVADRESCRKCLRRVCSLCTTWADVDLEVVGRINVLVCKPCAATEAAAQQQCQVDDTVSSMSVDVAALDRLVLDQHAPTKKTTPPSLHSRVLQYQQAQQQQQREQQKQREQQAQQQKQHEQQNQRPRPITFPGDMPRSSLAVHVPLTDDDNVPVLRQDNDDEGDAFRPSRLSLANDMLTTSNSADDIPMRPSTATWLDTLTRQQTHQGKPKVPSKKPMHDPRNQAAPSFVDSTSPQDQYNRPRQSSLPEKQLSASQGRLAHRFVGRQPHSLLDSGSSLLVHHPSSPPPASISMFGHTPSTKARASYIQLGRRVSNQPQPHDRSQPNNNDDDDDDSSVIQAFTSTGSVLDLDRDVASFRL</sequence>
<evidence type="ECO:0000313" key="5">
    <source>
        <dbReference type="Proteomes" id="UP000332933"/>
    </source>
</evidence>
<dbReference type="PANTHER" id="PTHR13510">
    <property type="entry name" value="FYVE-FINGER-CONTAINING RAB5 EFFECTOR PROTEIN RABENOSYN-5-RELATED"/>
    <property type="match status" value="1"/>
</dbReference>
<dbReference type="InterPro" id="IPR052727">
    <property type="entry name" value="Rab4/Rab5_effector"/>
</dbReference>
<feature type="compositionally biased region" description="Polar residues" evidence="1">
    <location>
        <begin position="534"/>
        <end position="560"/>
    </location>
</feature>
<feature type="region of interest" description="Disordered" evidence="1">
    <location>
        <begin position="617"/>
        <end position="641"/>
    </location>
</feature>
<evidence type="ECO:0000259" key="2">
    <source>
        <dbReference type="PROSITE" id="PS50848"/>
    </source>
</evidence>
<evidence type="ECO:0000313" key="4">
    <source>
        <dbReference type="EMBL" id="VFT83886.1"/>
    </source>
</evidence>
<organism evidence="4 5">
    <name type="scientific">Aphanomyces stellatus</name>
    <dbReference type="NCBI Taxonomy" id="120398"/>
    <lineage>
        <taxon>Eukaryota</taxon>
        <taxon>Sar</taxon>
        <taxon>Stramenopiles</taxon>
        <taxon>Oomycota</taxon>
        <taxon>Saprolegniomycetes</taxon>
        <taxon>Saprolegniales</taxon>
        <taxon>Verrucalvaceae</taxon>
        <taxon>Aphanomyces</taxon>
    </lineage>
</organism>
<evidence type="ECO:0000313" key="3">
    <source>
        <dbReference type="EMBL" id="KAF0705777.1"/>
    </source>
</evidence>
<feature type="compositionally biased region" description="Low complexity" evidence="1">
    <location>
        <begin position="397"/>
        <end position="407"/>
    </location>
</feature>
<dbReference type="SUPFAM" id="SSF55961">
    <property type="entry name" value="Bet v1-like"/>
    <property type="match status" value="1"/>
</dbReference>
<dbReference type="Gene3D" id="3.30.530.20">
    <property type="match status" value="1"/>
</dbReference>
<dbReference type="PROSITE" id="PS50848">
    <property type="entry name" value="START"/>
    <property type="match status" value="1"/>
</dbReference>
<feature type="region of interest" description="Disordered" evidence="1">
    <location>
        <begin position="506"/>
        <end position="560"/>
    </location>
</feature>